<feature type="region of interest" description="Disordered" evidence="1">
    <location>
        <begin position="33"/>
        <end position="57"/>
    </location>
</feature>
<dbReference type="EMBL" id="BHYL01000347">
    <property type="protein sequence ID" value="GCD21796.1"/>
    <property type="molecule type" value="Genomic_DNA"/>
</dbReference>
<comment type="caution">
    <text evidence="2">The sequence shown here is derived from an EMBL/GenBank/DDBJ whole genome shotgun (WGS) entry which is preliminary data.</text>
</comment>
<evidence type="ECO:0000256" key="1">
    <source>
        <dbReference type="SAM" id="MobiDB-lite"/>
    </source>
</evidence>
<gene>
    <name evidence="2" type="ORF">CTKZ_33580</name>
</gene>
<organism evidence="2 3">
    <name type="scientific">Cellulomonas algicola</name>
    <dbReference type="NCBI Taxonomy" id="2071633"/>
    <lineage>
        <taxon>Bacteria</taxon>
        <taxon>Bacillati</taxon>
        <taxon>Actinomycetota</taxon>
        <taxon>Actinomycetes</taxon>
        <taxon>Micrococcales</taxon>
        <taxon>Cellulomonadaceae</taxon>
        <taxon>Cellulomonas</taxon>
    </lineage>
</organism>
<dbReference type="AlphaFoldDB" id="A0A401V4J0"/>
<keyword evidence="3" id="KW-1185">Reference proteome</keyword>
<dbReference type="Proteomes" id="UP000288246">
    <property type="component" value="Unassembled WGS sequence"/>
</dbReference>
<accession>A0A401V4J0</accession>
<proteinExistence type="predicted"/>
<dbReference type="RefSeq" id="WP_124344325.1">
    <property type="nucleotide sequence ID" value="NZ_BHYL01000347.1"/>
</dbReference>
<reference evidence="2 3" key="1">
    <citation type="submission" date="2018-11" db="EMBL/GenBank/DDBJ databases">
        <title>Draft genome sequence of Cellulomonas takizawaensis strain TKZ-21.</title>
        <authorList>
            <person name="Yamamura H."/>
            <person name="Hayashi T."/>
            <person name="Hamada M."/>
            <person name="Serisawa Y."/>
            <person name="Matsuyama K."/>
            <person name="Nakagawa Y."/>
            <person name="Otoguro M."/>
            <person name="Yanagida F."/>
            <person name="Hayakawa M."/>
        </authorList>
    </citation>
    <scope>NUCLEOTIDE SEQUENCE [LARGE SCALE GENOMIC DNA]</scope>
    <source>
        <strain evidence="2 3">TKZ-21</strain>
    </source>
</reference>
<sequence length="57" mass="6960">MATQYWYNTETHVVEEGRQSDWSKLMGPYATREEAEHALERARQRTESWDEEDRRSR</sequence>
<evidence type="ECO:0008006" key="4">
    <source>
        <dbReference type="Google" id="ProtNLM"/>
    </source>
</evidence>
<protein>
    <recommendedName>
        <fullName evidence="4">SPOR domain-containing protein</fullName>
    </recommendedName>
</protein>
<evidence type="ECO:0000313" key="3">
    <source>
        <dbReference type="Proteomes" id="UP000288246"/>
    </source>
</evidence>
<name>A0A401V4J0_9CELL</name>
<evidence type="ECO:0000313" key="2">
    <source>
        <dbReference type="EMBL" id="GCD21796.1"/>
    </source>
</evidence>